<organism evidence="1">
    <name type="scientific">marine sediment metagenome</name>
    <dbReference type="NCBI Taxonomy" id="412755"/>
    <lineage>
        <taxon>unclassified sequences</taxon>
        <taxon>metagenomes</taxon>
        <taxon>ecological metagenomes</taxon>
    </lineage>
</organism>
<proteinExistence type="predicted"/>
<reference evidence="1" key="1">
    <citation type="journal article" date="2015" name="Nature">
        <title>Complex archaea that bridge the gap between prokaryotes and eukaryotes.</title>
        <authorList>
            <person name="Spang A."/>
            <person name="Saw J.H."/>
            <person name="Jorgensen S.L."/>
            <person name="Zaremba-Niedzwiedzka K."/>
            <person name="Martijn J."/>
            <person name="Lind A.E."/>
            <person name="van Eijk R."/>
            <person name="Schleper C."/>
            <person name="Guy L."/>
            <person name="Ettema T.J."/>
        </authorList>
    </citation>
    <scope>NUCLEOTIDE SEQUENCE</scope>
</reference>
<evidence type="ECO:0000313" key="1">
    <source>
        <dbReference type="EMBL" id="KKL81931.1"/>
    </source>
</evidence>
<sequence>MNNIEKIQEIRRVLSDRHHDYCPYCEKILTPFVDKKGIRKRFCDAHDGEYIIELTDYLDVIRSIAYHSDTMDSPVKYKKLSDF</sequence>
<protein>
    <submittedName>
        <fullName evidence="1">Uncharacterized protein</fullName>
    </submittedName>
</protein>
<comment type="caution">
    <text evidence="1">The sequence shown here is derived from an EMBL/GenBank/DDBJ whole genome shotgun (WGS) entry which is preliminary data.</text>
</comment>
<accession>A0A0F9FUH2</accession>
<name>A0A0F9FUH2_9ZZZZ</name>
<dbReference type="EMBL" id="LAZR01022419">
    <property type="protein sequence ID" value="KKL81931.1"/>
    <property type="molecule type" value="Genomic_DNA"/>
</dbReference>
<dbReference type="AlphaFoldDB" id="A0A0F9FUH2"/>
<gene>
    <name evidence="1" type="ORF">LCGC14_1989850</name>
</gene>